<dbReference type="CDD" id="cd01301">
    <property type="entry name" value="rDP_like"/>
    <property type="match status" value="1"/>
</dbReference>
<dbReference type="Gene3D" id="3.20.20.140">
    <property type="entry name" value="Metal-dependent hydrolases"/>
    <property type="match status" value="1"/>
</dbReference>
<comment type="caution">
    <text evidence="1">The sequence shown here is derived from an EMBL/GenBank/DDBJ whole genome shotgun (WGS) entry which is preliminary data.</text>
</comment>
<accession>A0A0V8J299</accession>
<gene>
    <name evidence="1" type="ORF">AS030_18625</name>
</gene>
<dbReference type="PANTHER" id="PTHR10443:SF12">
    <property type="entry name" value="DIPEPTIDASE"/>
    <property type="match status" value="1"/>
</dbReference>
<dbReference type="RefSeq" id="WP_061974484.1">
    <property type="nucleotide sequence ID" value="NZ_FMAV01000004.1"/>
</dbReference>
<evidence type="ECO:0000313" key="2">
    <source>
        <dbReference type="Proteomes" id="UP000054099"/>
    </source>
</evidence>
<proteinExistence type="predicted"/>
<keyword evidence="2" id="KW-1185">Reference proteome</keyword>
<sequence>MNIIDFHCDALLKLYESKGTLSFASAPQLETNKERLKQGKVKIQCFAIFIEPEIPSDQKYQAALGQVDLFYSEVLRKNPEMKHIRSWEDFDLLKDGEIGAMLTLEGVDAIGNDLSKLHILHQLGVMSVGLTWNTANLAADGAGEPRGGGLTLFGKEVVRFLNQHQMLTDVSHLSEMAFWDVMETADYPFASHSNSKEICNHPRNLTDDQATSMFERGGTIHMVYNPPFINTDQYTATIPDLIRHIDRFCSLGGVKQIGLGSDFDGISTFITDLENAAKSQNLINELLKHYSEEQVRGFAFDNFMNHRPPLREARK</sequence>
<organism evidence="1 2">
    <name type="scientific">Fictibacillus enclensis</name>
    <dbReference type="NCBI Taxonomy" id="1017270"/>
    <lineage>
        <taxon>Bacteria</taxon>
        <taxon>Bacillati</taxon>
        <taxon>Bacillota</taxon>
        <taxon>Bacilli</taxon>
        <taxon>Bacillales</taxon>
        <taxon>Fictibacillaceae</taxon>
        <taxon>Fictibacillus</taxon>
    </lineage>
</organism>
<dbReference type="InterPro" id="IPR008257">
    <property type="entry name" value="Pept_M19"/>
</dbReference>
<dbReference type="SUPFAM" id="SSF51556">
    <property type="entry name" value="Metallo-dependent hydrolases"/>
    <property type="match status" value="1"/>
</dbReference>
<dbReference type="EMBL" id="LNQN01000006">
    <property type="protein sequence ID" value="KSU80968.1"/>
    <property type="molecule type" value="Genomic_DNA"/>
</dbReference>
<dbReference type="InterPro" id="IPR032466">
    <property type="entry name" value="Metal_Hydrolase"/>
</dbReference>
<dbReference type="GO" id="GO:0006508">
    <property type="term" value="P:proteolysis"/>
    <property type="evidence" value="ECO:0007669"/>
    <property type="project" value="InterPro"/>
</dbReference>
<dbReference type="Pfam" id="PF01244">
    <property type="entry name" value="Peptidase_M19"/>
    <property type="match status" value="1"/>
</dbReference>
<name>A0A0V8J299_9BACL</name>
<evidence type="ECO:0000313" key="1">
    <source>
        <dbReference type="EMBL" id="KSU80968.1"/>
    </source>
</evidence>
<dbReference type="PROSITE" id="PS51365">
    <property type="entry name" value="RENAL_DIPEPTIDASE_2"/>
    <property type="match status" value="1"/>
</dbReference>
<dbReference type="OrthoDB" id="9804920at2"/>
<dbReference type="GO" id="GO:0070573">
    <property type="term" value="F:metallodipeptidase activity"/>
    <property type="evidence" value="ECO:0007669"/>
    <property type="project" value="InterPro"/>
</dbReference>
<dbReference type="AlphaFoldDB" id="A0A0V8J299"/>
<reference evidence="1 2" key="1">
    <citation type="journal article" date="2014" name="Antonie Van Leeuwenhoek">
        <title>Fictibacillus enclensis sp. nov., isolated from marine sediment.</title>
        <authorList>
            <person name="Dastager S.G."/>
            <person name="Mawlankar R."/>
            <person name="Srinivasan K."/>
            <person name="Tang S.K."/>
            <person name="Lee J.C."/>
            <person name="Ramana V.V."/>
            <person name="Shouche Y.S."/>
        </authorList>
    </citation>
    <scope>NUCLEOTIDE SEQUENCE [LARGE SCALE GENOMIC DNA]</scope>
    <source>
        <strain evidence="1 2">NIO-1003</strain>
    </source>
</reference>
<protein>
    <submittedName>
        <fullName evidence="1">Diguanylate cyclase</fullName>
    </submittedName>
</protein>
<dbReference type="Proteomes" id="UP000054099">
    <property type="component" value="Unassembled WGS sequence"/>
</dbReference>
<dbReference type="PANTHER" id="PTHR10443">
    <property type="entry name" value="MICROSOMAL DIPEPTIDASE"/>
    <property type="match status" value="1"/>
</dbReference>